<reference evidence="6" key="2">
    <citation type="journal article" date="2021" name="PeerJ">
        <title>Extensive microbial diversity within the chicken gut microbiome revealed by metagenomics and culture.</title>
        <authorList>
            <person name="Gilroy R."/>
            <person name="Ravi A."/>
            <person name="Getino M."/>
            <person name="Pursley I."/>
            <person name="Horton D.L."/>
            <person name="Alikhan N.F."/>
            <person name="Baker D."/>
            <person name="Gharbi K."/>
            <person name="Hall N."/>
            <person name="Watson M."/>
            <person name="Adriaenssens E.M."/>
            <person name="Foster-Nyarko E."/>
            <person name="Jarju S."/>
            <person name="Secka A."/>
            <person name="Antonio M."/>
            <person name="Oren A."/>
            <person name="Chaudhuri R.R."/>
            <person name="La Ragione R."/>
            <person name="Hildebrand F."/>
            <person name="Pallen M.J."/>
        </authorList>
    </citation>
    <scope>NUCLEOTIDE SEQUENCE</scope>
    <source>
        <strain evidence="6">B3-4054</strain>
    </source>
</reference>
<dbReference type="SUPFAM" id="SSF47413">
    <property type="entry name" value="lambda repressor-like DNA-binding domains"/>
    <property type="match status" value="1"/>
</dbReference>
<evidence type="ECO:0000256" key="2">
    <source>
        <dbReference type="ARBA" id="ARBA00023015"/>
    </source>
</evidence>
<dbReference type="InterPro" id="IPR028082">
    <property type="entry name" value="Peripla_BP_I"/>
</dbReference>
<evidence type="ECO:0000259" key="5">
    <source>
        <dbReference type="PROSITE" id="PS50932"/>
    </source>
</evidence>
<gene>
    <name evidence="6" type="ORF">IAA96_04410</name>
</gene>
<dbReference type="Pfam" id="PF00356">
    <property type="entry name" value="LacI"/>
    <property type="match status" value="1"/>
</dbReference>
<dbReference type="PANTHER" id="PTHR30146:SF148">
    <property type="entry name" value="HTH-TYPE TRANSCRIPTIONAL REPRESSOR PURR-RELATED"/>
    <property type="match status" value="1"/>
</dbReference>
<dbReference type="PANTHER" id="PTHR30146">
    <property type="entry name" value="LACI-RELATED TRANSCRIPTIONAL REPRESSOR"/>
    <property type="match status" value="1"/>
</dbReference>
<accession>A0A9D9HDL8</accession>
<proteinExistence type="predicted"/>
<dbReference type="GO" id="GO:0000976">
    <property type="term" value="F:transcription cis-regulatory region binding"/>
    <property type="evidence" value="ECO:0007669"/>
    <property type="project" value="TreeGrafter"/>
</dbReference>
<keyword evidence="2" id="KW-0805">Transcription regulation</keyword>
<comment type="caution">
    <text evidence="6">The sequence shown here is derived from an EMBL/GenBank/DDBJ whole genome shotgun (WGS) entry which is preliminary data.</text>
</comment>
<organism evidence="6 7">
    <name type="scientific">Candidatus Avitreponema avistercoris</name>
    <dbReference type="NCBI Taxonomy" id="2840705"/>
    <lineage>
        <taxon>Bacteria</taxon>
        <taxon>Pseudomonadati</taxon>
        <taxon>Spirochaetota</taxon>
        <taxon>Spirochaetia</taxon>
        <taxon>Spirochaetales</taxon>
        <taxon>Candidatus Avitreponema</taxon>
    </lineage>
</organism>
<dbReference type="Gene3D" id="3.40.50.2300">
    <property type="match status" value="2"/>
</dbReference>
<keyword evidence="4" id="KW-0804">Transcription</keyword>
<feature type="domain" description="HTH lacI-type" evidence="5">
    <location>
        <begin position="9"/>
        <end position="64"/>
    </location>
</feature>
<dbReference type="GO" id="GO:0003700">
    <property type="term" value="F:DNA-binding transcription factor activity"/>
    <property type="evidence" value="ECO:0007669"/>
    <property type="project" value="TreeGrafter"/>
</dbReference>
<evidence type="ECO:0000256" key="3">
    <source>
        <dbReference type="ARBA" id="ARBA00023125"/>
    </source>
</evidence>
<dbReference type="InterPro" id="IPR010982">
    <property type="entry name" value="Lambda_DNA-bd_dom_sf"/>
</dbReference>
<dbReference type="SMART" id="SM00354">
    <property type="entry name" value="HTH_LACI"/>
    <property type="match status" value="1"/>
</dbReference>
<keyword evidence="1" id="KW-0678">Repressor</keyword>
<dbReference type="InterPro" id="IPR000843">
    <property type="entry name" value="HTH_LacI"/>
</dbReference>
<dbReference type="SUPFAM" id="SSF53822">
    <property type="entry name" value="Periplasmic binding protein-like I"/>
    <property type="match status" value="1"/>
</dbReference>
<protein>
    <submittedName>
        <fullName evidence="6">LacI family DNA-binding transcriptional regulator</fullName>
    </submittedName>
</protein>
<evidence type="ECO:0000313" key="6">
    <source>
        <dbReference type="EMBL" id="MBO8450330.1"/>
    </source>
</evidence>
<dbReference type="EMBL" id="JADIMS010000071">
    <property type="protein sequence ID" value="MBO8450330.1"/>
    <property type="molecule type" value="Genomic_DNA"/>
</dbReference>
<dbReference type="AlphaFoldDB" id="A0A9D9HDL8"/>
<evidence type="ECO:0000313" key="7">
    <source>
        <dbReference type="Proteomes" id="UP000823616"/>
    </source>
</evidence>
<sequence>MKDNREKHATQNDVAKLAGVTRSLVSYVLNGTDRAVAPETRKKILQAIDELGYRPNRFAQALLAGKAALAKNHLGVILPSPAMLIRPYYTEILSGIFTAAHRAGNHIRFLRFFSELENPALFNSLIHEEEISGLILVGPDQIPVTGESAQILDRIRGRIPQVVTVDSRAAGFSSVVFDRREAGYKATGRLLRRGCSPVLYIGQMDERFSGFRQALFEKTGGRPGCGPQVEKERGAVDTAGGYEAIRGFHTEYGTVPGGIFAGSDEIAVGILKFLHEKQIAVPGETALVSIDNLEIAGYTCPALTTVNVHKRQLGEKAVGLILGKAAVSGQDAVTVTLPTEIVERESC</sequence>
<dbReference type="Gene3D" id="1.10.260.40">
    <property type="entry name" value="lambda repressor-like DNA-binding domains"/>
    <property type="match status" value="1"/>
</dbReference>
<evidence type="ECO:0000256" key="4">
    <source>
        <dbReference type="ARBA" id="ARBA00023163"/>
    </source>
</evidence>
<dbReference type="InterPro" id="IPR046335">
    <property type="entry name" value="LacI/GalR-like_sensor"/>
</dbReference>
<keyword evidence="3 6" id="KW-0238">DNA-binding</keyword>
<dbReference type="CDD" id="cd01392">
    <property type="entry name" value="HTH_LacI"/>
    <property type="match status" value="1"/>
</dbReference>
<evidence type="ECO:0000256" key="1">
    <source>
        <dbReference type="ARBA" id="ARBA00022491"/>
    </source>
</evidence>
<dbReference type="Proteomes" id="UP000823616">
    <property type="component" value="Unassembled WGS sequence"/>
</dbReference>
<dbReference type="Pfam" id="PF13377">
    <property type="entry name" value="Peripla_BP_3"/>
    <property type="match status" value="1"/>
</dbReference>
<name>A0A9D9HDL8_9SPIR</name>
<dbReference type="PROSITE" id="PS50932">
    <property type="entry name" value="HTH_LACI_2"/>
    <property type="match status" value="1"/>
</dbReference>
<reference evidence="6" key="1">
    <citation type="submission" date="2020-10" db="EMBL/GenBank/DDBJ databases">
        <authorList>
            <person name="Gilroy R."/>
        </authorList>
    </citation>
    <scope>NUCLEOTIDE SEQUENCE</scope>
    <source>
        <strain evidence="6">B3-4054</strain>
    </source>
</reference>